<evidence type="ECO:0000313" key="1">
    <source>
        <dbReference type="EMBL" id="QBQ72330.1"/>
    </source>
</evidence>
<gene>
    <name evidence="1" type="ORF">CPT_MTx_024</name>
</gene>
<dbReference type="EMBL" id="MK618717">
    <property type="protein sequence ID" value="QBQ72330.1"/>
    <property type="molecule type" value="Genomic_DNA"/>
</dbReference>
<protein>
    <submittedName>
        <fullName evidence="1">Uncharacterized protein</fullName>
    </submittedName>
</protein>
<sequence>MHIKNDHWTADQYIALVSNLFPGVTLEKLISVTGASEHEVLGRLMRLGLARPTRNAPLAAGSSGWNWLNKSRKGRFLVLDDNGDVIVDLFPIIKSYGWKEVGINTVVNGLYRRDQYACQILQK</sequence>
<name>A0A482MGQ2_9CAUD</name>
<proteinExistence type="predicted"/>
<dbReference type="Proteomes" id="UP000309130">
    <property type="component" value="Segment"/>
</dbReference>
<reference evidence="2" key="1">
    <citation type="submission" date="2019-03" db="EMBL/GenBank/DDBJ databases">
        <title>Complete Genome Sequence of Serratia marcescens Myophage MTx.</title>
        <authorList>
            <person name="Graham K."/>
            <person name="Freeman M."/>
            <person name="Newkirk H."/>
            <person name="Liu M."/>
            <person name="Ramsey J."/>
            <person name="Cahill J."/>
        </authorList>
    </citation>
    <scope>NUCLEOTIDE SEQUENCE [LARGE SCALE GENOMIC DNA]</scope>
</reference>
<organism evidence="1 2">
    <name type="scientific">Serratia phage MTx</name>
    <dbReference type="NCBI Taxonomy" id="2557553"/>
    <lineage>
        <taxon>Viruses</taxon>
        <taxon>Duplodnaviria</taxon>
        <taxon>Heunggongvirae</taxon>
        <taxon>Uroviricota</taxon>
        <taxon>Caudoviricetes</taxon>
        <taxon>Lindbergviridae</taxon>
        <taxon>Myosmarvirus</taxon>
        <taxon>Myosmarvirus MTx</taxon>
    </lineage>
</organism>
<accession>A0A482MGQ2</accession>
<evidence type="ECO:0000313" key="2">
    <source>
        <dbReference type="Proteomes" id="UP000309130"/>
    </source>
</evidence>
<keyword evidence="2" id="KW-1185">Reference proteome</keyword>